<dbReference type="RefSeq" id="WP_205125504.1">
    <property type="nucleotide sequence ID" value="NZ_CP076129.1"/>
</dbReference>
<evidence type="ECO:0000256" key="7">
    <source>
        <dbReference type="ARBA" id="ARBA00023177"/>
    </source>
</evidence>
<keyword evidence="11" id="KW-1185">Reference proteome</keyword>
<dbReference type="SUPFAM" id="SSF111352">
    <property type="entry name" value="Ammonium transporter"/>
    <property type="match status" value="1"/>
</dbReference>
<feature type="transmembrane region" description="Helical" evidence="8">
    <location>
        <begin position="224"/>
        <end position="243"/>
    </location>
</feature>
<evidence type="ECO:0000313" key="10">
    <source>
        <dbReference type="EMBL" id="QWG10222.1"/>
    </source>
</evidence>
<dbReference type="Pfam" id="PF00909">
    <property type="entry name" value="Ammonium_transp"/>
    <property type="match status" value="1"/>
</dbReference>
<feature type="transmembrane region" description="Helical" evidence="8">
    <location>
        <begin position="135"/>
        <end position="156"/>
    </location>
</feature>
<feature type="transmembrane region" description="Helical" evidence="8">
    <location>
        <begin position="290"/>
        <end position="312"/>
    </location>
</feature>
<sequence length="341" mass="36415">MVWRFILVFSGDGDFIGDLHRVFLSGMTADSLHGNIPEPLFAVYQMTFAIITPGLFIGAFAERMKLKAVVLFSALWLILVYAPVSHWVWGGGWLQQMGVIDLAGGITVHATAGIAALLLAIFIRPRLKFAHQKKSPSNIPMVMIGACMLWVGWFGFNAGSQLHANGAAGMTLLVTHLSAAAACMTWALLEWRKNGKPTLISIVTGMIAGLATVTPASGNIGPTGAVIIGVVAAIVCFNMVDIVKKKWKIDDALDAFAVHGVGGILGTLLVAVLGTEFFGGHGVTDVFNQLSIQVIALLSAVGWSAIMTFIIMKVCKMTVGFRVSPTEEKEGLDLTEEGEFI</sequence>
<dbReference type="InterPro" id="IPR024041">
    <property type="entry name" value="NH4_transpt_AmtB-like_dom"/>
</dbReference>
<comment type="subcellular location">
    <subcellularLocation>
        <location evidence="8">Cell membrane</location>
        <topology evidence="8">Multi-pass membrane protein</topology>
    </subcellularLocation>
    <subcellularLocation>
        <location evidence="1">Membrane</location>
        <topology evidence="1">Multi-pass membrane protein</topology>
    </subcellularLocation>
</comment>
<dbReference type="PANTHER" id="PTHR43029:SF10">
    <property type="entry name" value="AMMONIUM TRANSPORTER MEP2"/>
    <property type="match status" value="1"/>
</dbReference>
<comment type="similarity">
    <text evidence="2 8">Belongs to the ammonia transporter channel (TC 1.A.11.2) family.</text>
</comment>
<evidence type="ECO:0000256" key="5">
    <source>
        <dbReference type="ARBA" id="ARBA00022989"/>
    </source>
</evidence>
<reference evidence="10 11" key="1">
    <citation type="submission" date="2021-05" db="EMBL/GenBank/DDBJ databases">
        <title>Comparative genomic studies on the polysaccharide-degrading batcterial strains of the Flammeovirga genus.</title>
        <authorList>
            <person name="Zewei F."/>
            <person name="Zheng Z."/>
            <person name="Yu L."/>
            <person name="Ruyue G."/>
            <person name="Yanhong M."/>
            <person name="Yuanyuan C."/>
            <person name="Jingyan G."/>
            <person name="Wenjun H."/>
        </authorList>
    </citation>
    <scope>NUCLEOTIDE SEQUENCE [LARGE SCALE GENOMIC DNA]</scope>
    <source>
        <strain evidence="10 11">YS10</strain>
    </source>
</reference>
<evidence type="ECO:0000256" key="1">
    <source>
        <dbReference type="ARBA" id="ARBA00004141"/>
    </source>
</evidence>
<dbReference type="InterPro" id="IPR001905">
    <property type="entry name" value="Ammonium_transpt"/>
</dbReference>
<dbReference type="EMBL" id="CP076129">
    <property type="protein sequence ID" value="QWG10222.1"/>
    <property type="molecule type" value="Genomic_DNA"/>
</dbReference>
<evidence type="ECO:0000256" key="8">
    <source>
        <dbReference type="RuleBase" id="RU362002"/>
    </source>
</evidence>
<protein>
    <recommendedName>
        <fullName evidence="8">Ammonium transporter</fullName>
    </recommendedName>
</protein>
<feature type="transmembrane region" description="Helical" evidence="8">
    <location>
        <begin position="168"/>
        <end position="189"/>
    </location>
</feature>
<accession>A0ABX8H4F9</accession>
<dbReference type="Gene3D" id="1.10.3430.10">
    <property type="entry name" value="Ammonium transporter AmtB like domains"/>
    <property type="match status" value="1"/>
</dbReference>
<name>A0ABX8H4F9_9BACT</name>
<comment type="caution">
    <text evidence="8">Lacks conserved residue(s) required for the propagation of feature annotation.</text>
</comment>
<organism evidence="10 11">
    <name type="scientific">Flammeovirga kamogawensis</name>
    <dbReference type="NCBI Taxonomy" id="373891"/>
    <lineage>
        <taxon>Bacteria</taxon>
        <taxon>Pseudomonadati</taxon>
        <taxon>Bacteroidota</taxon>
        <taxon>Cytophagia</taxon>
        <taxon>Cytophagales</taxon>
        <taxon>Flammeovirgaceae</taxon>
        <taxon>Flammeovirga</taxon>
    </lineage>
</organism>
<proteinExistence type="inferred from homology"/>
<evidence type="ECO:0000259" key="9">
    <source>
        <dbReference type="Pfam" id="PF00909"/>
    </source>
</evidence>
<evidence type="ECO:0000256" key="6">
    <source>
        <dbReference type="ARBA" id="ARBA00023136"/>
    </source>
</evidence>
<gene>
    <name evidence="10" type="ORF">KM029_21305</name>
</gene>
<evidence type="ECO:0000256" key="2">
    <source>
        <dbReference type="ARBA" id="ARBA00005887"/>
    </source>
</evidence>
<dbReference type="NCBIfam" id="TIGR00836">
    <property type="entry name" value="amt"/>
    <property type="match status" value="1"/>
</dbReference>
<evidence type="ECO:0000256" key="3">
    <source>
        <dbReference type="ARBA" id="ARBA00022448"/>
    </source>
</evidence>
<feature type="transmembrane region" description="Helical" evidence="8">
    <location>
        <begin position="198"/>
        <end position="218"/>
    </location>
</feature>
<keyword evidence="4 8" id="KW-0812">Transmembrane</keyword>
<keyword evidence="5 8" id="KW-1133">Transmembrane helix</keyword>
<dbReference type="InterPro" id="IPR029020">
    <property type="entry name" value="Ammonium/urea_transptr"/>
</dbReference>
<feature type="transmembrane region" description="Helical" evidence="8">
    <location>
        <begin position="255"/>
        <end position="278"/>
    </location>
</feature>
<evidence type="ECO:0000256" key="4">
    <source>
        <dbReference type="ARBA" id="ARBA00022692"/>
    </source>
</evidence>
<feature type="transmembrane region" description="Helical" evidence="8">
    <location>
        <begin position="102"/>
        <end position="123"/>
    </location>
</feature>
<feature type="transmembrane region" description="Helical" evidence="8">
    <location>
        <begin position="41"/>
        <end position="61"/>
    </location>
</feature>
<keyword evidence="6 8" id="KW-0472">Membrane</keyword>
<dbReference type="Proteomes" id="UP000682802">
    <property type="component" value="Chromosome 2"/>
</dbReference>
<evidence type="ECO:0000313" key="11">
    <source>
        <dbReference type="Proteomes" id="UP000682802"/>
    </source>
</evidence>
<keyword evidence="7 8" id="KW-0924">Ammonia transport</keyword>
<feature type="domain" description="Ammonium transporter AmtB-like" evidence="9">
    <location>
        <begin position="5"/>
        <end position="339"/>
    </location>
</feature>
<feature type="transmembrane region" description="Helical" evidence="8">
    <location>
        <begin position="68"/>
        <end position="90"/>
    </location>
</feature>
<keyword evidence="3 8" id="KW-0813">Transport</keyword>
<dbReference type="PANTHER" id="PTHR43029">
    <property type="entry name" value="AMMONIUM TRANSPORTER MEP2"/>
    <property type="match status" value="1"/>
</dbReference>